<dbReference type="SUPFAM" id="SSF53474">
    <property type="entry name" value="alpha/beta-Hydrolases"/>
    <property type="match status" value="1"/>
</dbReference>
<evidence type="ECO:0000313" key="7">
    <source>
        <dbReference type="Proteomes" id="UP000318336"/>
    </source>
</evidence>
<proteinExistence type="inferred from homology"/>
<dbReference type="Pfam" id="PF08386">
    <property type="entry name" value="Abhydrolase_4"/>
    <property type="match status" value="1"/>
</dbReference>
<dbReference type="Proteomes" id="UP000318336">
    <property type="component" value="Unassembled WGS sequence"/>
</dbReference>
<dbReference type="Gene3D" id="3.40.50.1820">
    <property type="entry name" value="alpha/beta hydrolase"/>
    <property type="match status" value="1"/>
</dbReference>
<dbReference type="InterPro" id="IPR029058">
    <property type="entry name" value="AB_hydrolase_fold"/>
</dbReference>
<evidence type="ECO:0000256" key="3">
    <source>
        <dbReference type="ARBA" id="ARBA00022801"/>
    </source>
</evidence>
<evidence type="ECO:0000256" key="1">
    <source>
        <dbReference type="ARBA" id="ARBA00010088"/>
    </source>
</evidence>
<dbReference type="RefSeq" id="WP_142004083.1">
    <property type="nucleotide sequence ID" value="NZ_CAJTBP010000001.1"/>
</dbReference>
<feature type="domain" description="Peptidase S33 tripeptidyl aminopeptidase-like C-terminal" evidence="5">
    <location>
        <begin position="414"/>
        <end position="516"/>
    </location>
</feature>
<feature type="chain" id="PRO_5039650192" evidence="4">
    <location>
        <begin position="27"/>
        <end position="516"/>
    </location>
</feature>
<dbReference type="AlphaFoldDB" id="A0A542X7X0"/>
<keyword evidence="2 4" id="KW-0732">Signal</keyword>
<dbReference type="InterPro" id="IPR051601">
    <property type="entry name" value="Serine_prot/Carboxylest_S33"/>
</dbReference>
<keyword evidence="7" id="KW-1185">Reference proteome</keyword>
<accession>A0A542X7X0</accession>
<protein>
    <submittedName>
        <fullName evidence="6">Alpha/beta hydrolase family protein</fullName>
    </submittedName>
</protein>
<gene>
    <name evidence="6" type="ORF">FB554_0023</name>
</gene>
<comment type="similarity">
    <text evidence="1">Belongs to the peptidase S33 family.</text>
</comment>
<sequence length="516" mass="54617">MTPTTDRRRRVRTTAAVTAAAALVLAGCTDSGSSEQSSTSVPASATKAPAPSLAKFYEQKLDWRGCEDGARCAQLEVPIDYAKPADGTIKIAVLKRAATGKRQGSLVVNPGGPGGSGVDYANAADFIVSRDVRKAYDVVGFDPRGVQRSAPITCYSDTQMDAYLAGDPTPDDPAEETAFMNGSKAFGAACKTKAPQLVGHVSTVEAAKDMDVLRAVLGSPKLDYLGKSYGTFLGATYADLFPQNVGRFVLDGVVPPDLDNSAVNRGQAEGFERATKAYVRDCISAGSCPLGGTEAAGVKRIQDFLKQLDAKPIPVTNDARVKQLTEGWASMGIAAAMYDQGSWSTLTDAFRQAFRGDGNGLMSLANSYAERDSSGSYGGNIMQVIGAVNCLDRPGSSDPKSYERDAADFSKVAPTWGKMLAWGTAGCGTWPVEATGKPKRITAEGADPILVVGTTRDPATPYEWSVRLNNMLADNRLISWDGDGHTAYMRSNQCVDDTVDAYLLEGKVPSAKDTKC</sequence>
<dbReference type="PANTHER" id="PTHR43248">
    <property type="entry name" value="2-SUCCINYL-6-HYDROXY-2,4-CYCLOHEXADIENE-1-CARBOXYLATE SYNTHASE"/>
    <property type="match status" value="1"/>
</dbReference>
<dbReference type="PANTHER" id="PTHR43248:SF29">
    <property type="entry name" value="TRIPEPTIDYL AMINOPEPTIDASE"/>
    <property type="match status" value="1"/>
</dbReference>
<evidence type="ECO:0000256" key="2">
    <source>
        <dbReference type="ARBA" id="ARBA00022729"/>
    </source>
</evidence>
<dbReference type="GO" id="GO:0016787">
    <property type="term" value="F:hydrolase activity"/>
    <property type="evidence" value="ECO:0007669"/>
    <property type="project" value="UniProtKB-KW"/>
</dbReference>
<dbReference type="OrthoDB" id="3252468at2"/>
<reference evidence="6 7" key="1">
    <citation type="submission" date="2019-06" db="EMBL/GenBank/DDBJ databases">
        <title>Sequencing the genomes of 1000 actinobacteria strains.</title>
        <authorList>
            <person name="Klenk H.-P."/>
        </authorList>
    </citation>
    <scope>NUCLEOTIDE SEQUENCE [LARGE SCALE GENOMIC DNA]</scope>
    <source>
        <strain evidence="6 7">DSM 24617</strain>
    </source>
</reference>
<comment type="caution">
    <text evidence="6">The sequence shown here is derived from an EMBL/GenBank/DDBJ whole genome shotgun (WGS) entry which is preliminary data.</text>
</comment>
<organism evidence="6 7">
    <name type="scientific">Barrientosiimonas humi</name>
    <dbReference type="NCBI Taxonomy" id="999931"/>
    <lineage>
        <taxon>Bacteria</taxon>
        <taxon>Bacillati</taxon>
        <taxon>Actinomycetota</taxon>
        <taxon>Actinomycetes</taxon>
        <taxon>Micrococcales</taxon>
        <taxon>Dermacoccaceae</taxon>
        <taxon>Barrientosiimonas</taxon>
    </lineage>
</organism>
<dbReference type="EMBL" id="VFOK01000001">
    <property type="protein sequence ID" value="TQL31910.1"/>
    <property type="molecule type" value="Genomic_DNA"/>
</dbReference>
<dbReference type="PROSITE" id="PS51257">
    <property type="entry name" value="PROKAR_LIPOPROTEIN"/>
    <property type="match status" value="1"/>
</dbReference>
<evidence type="ECO:0000256" key="4">
    <source>
        <dbReference type="SAM" id="SignalP"/>
    </source>
</evidence>
<name>A0A542X7X0_9MICO</name>
<evidence type="ECO:0000313" key="6">
    <source>
        <dbReference type="EMBL" id="TQL31910.1"/>
    </source>
</evidence>
<keyword evidence="3 6" id="KW-0378">Hydrolase</keyword>
<feature type="signal peptide" evidence="4">
    <location>
        <begin position="1"/>
        <end position="26"/>
    </location>
</feature>
<dbReference type="InterPro" id="IPR013595">
    <property type="entry name" value="Pept_S33_TAP-like_C"/>
</dbReference>
<evidence type="ECO:0000259" key="5">
    <source>
        <dbReference type="Pfam" id="PF08386"/>
    </source>
</evidence>